<evidence type="ECO:0000313" key="3">
    <source>
        <dbReference type="Proteomes" id="UP000230002"/>
    </source>
</evidence>
<reference evidence="2 3" key="1">
    <citation type="journal article" date="2015" name="Sci. Rep.">
        <title>Chromosome-level genome map provides insights into diverse defense mechanisms in the medicinal fungus Ganoderma sinense.</title>
        <authorList>
            <person name="Zhu Y."/>
            <person name="Xu J."/>
            <person name="Sun C."/>
            <person name="Zhou S."/>
            <person name="Xu H."/>
            <person name="Nelson D.R."/>
            <person name="Qian J."/>
            <person name="Song J."/>
            <person name="Luo H."/>
            <person name="Xiang L."/>
            <person name="Li Y."/>
            <person name="Xu Z."/>
            <person name="Ji A."/>
            <person name="Wang L."/>
            <person name="Lu S."/>
            <person name="Hayward A."/>
            <person name="Sun W."/>
            <person name="Li X."/>
            <person name="Schwartz D.C."/>
            <person name="Wang Y."/>
            <person name="Chen S."/>
        </authorList>
    </citation>
    <scope>NUCLEOTIDE SEQUENCE [LARGE SCALE GENOMIC DNA]</scope>
    <source>
        <strain evidence="2 3">ZZ0214-1</strain>
    </source>
</reference>
<name>A0A2G8S7H9_9APHY</name>
<dbReference type="InterPro" id="IPR027417">
    <property type="entry name" value="P-loop_NTPase"/>
</dbReference>
<dbReference type="OrthoDB" id="6118920at2759"/>
<gene>
    <name evidence="2" type="ORF">GSI_08316</name>
</gene>
<feature type="domain" description="NadR/Ttd14 AAA" evidence="1">
    <location>
        <begin position="2"/>
        <end position="149"/>
    </location>
</feature>
<evidence type="ECO:0000313" key="2">
    <source>
        <dbReference type="EMBL" id="PIL29508.1"/>
    </source>
</evidence>
<keyword evidence="3" id="KW-1185">Reference proteome</keyword>
<dbReference type="Proteomes" id="UP000230002">
    <property type="component" value="Unassembled WGS sequence"/>
</dbReference>
<dbReference type="AlphaFoldDB" id="A0A2G8S7H9"/>
<accession>A0A2G8S7H9</accession>
<dbReference type="Pfam" id="PF13521">
    <property type="entry name" value="AAA_28"/>
    <property type="match status" value="1"/>
</dbReference>
<proteinExistence type="predicted"/>
<organism evidence="2 3">
    <name type="scientific">Ganoderma sinense ZZ0214-1</name>
    <dbReference type="NCBI Taxonomy" id="1077348"/>
    <lineage>
        <taxon>Eukaryota</taxon>
        <taxon>Fungi</taxon>
        <taxon>Dikarya</taxon>
        <taxon>Basidiomycota</taxon>
        <taxon>Agaricomycotina</taxon>
        <taxon>Agaricomycetes</taxon>
        <taxon>Polyporales</taxon>
        <taxon>Polyporaceae</taxon>
        <taxon>Ganoderma</taxon>
    </lineage>
</organism>
<dbReference type="EMBL" id="AYKW01000021">
    <property type="protein sequence ID" value="PIL29508.1"/>
    <property type="molecule type" value="Genomic_DNA"/>
</dbReference>
<comment type="caution">
    <text evidence="2">The sequence shown here is derived from an EMBL/GenBank/DDBJ whole genome shotgun (WGS) entry which is preliminary data.</text>
</comment>
<evidence type="ECO:0000259" key="1">
    <source>
        <dbReference type="Pfam" id="PF13521"/>
    </source>
</evidence>
<dbReference type="InterPro" id="IPR038727">
    <property type="entry name" value="NadR/Ttd14_AAA_dom"/>
</dbReference>
<sequence length="179" mass="20065">MYIKEVARTVMKTRQFTRDDVDTYEMQHAIMEAQLAAERTALASAMERPKADSARLILSDRSAIDPCVYAATSRVPGAETRSQRLLQNAGFREMVPFYRRSLFVVLESVPEWIEDDGVRSLEEPQRYSEGLQRILSELGIAYIALGESVKDLDERVSFVTGKLARMGRASPGSPVAYVA</sequence>
<dbReference type="Gene3D" id="3.40.50.300">
    <property type="entry name" value="P-loop containing nucleotide triphosphate hydrolases"/>
    <property type="match status" value="1"/>
</dbReference>
<protein>
    <recommendedName>
        <fullName evidence="1">NadR/Ttd14 AAA domain-containing protein</fullName>
    </recommendedName>
</protein>